<dbReference type="EMBL" id="FN649729">
    <property type="protein sequence ID" value="CBJ26408.1"/>
    <property type="molecule type" value="Genomic_DNA"/>
</dbReference>
<dbReference type="OrthoDB" id="185373at2759"/>
<organism evidence="2 3">
    <name type="scientific">Ectocarpus siliculosus</name>
    <name type="common">Brown alga</name>
    <name type="synonym">Conferva siliculosa</name>
    <dbReference type="NCBI Taxonomy" id="2880"/>
    <lineage>
        <taxon>Eukaryota</taxon>
        <taxon>Sar</taxon>
        <taxon>Stramenopiles</taxon>
        <taxon>Ochrophyta</taxon>
        <taxon>PX clade</taxon>
        <taxon>Phaeophyceae</taxon>
        <taxon>Ectocarpales</taxon>
        <taxon>Ectocarpaceae</taxon>
        <taxon>Ectocarpus</taxon>
    </lineage>
</organism>
<reference evidence="2 3" key="1">
    <citation type="journal article" date="2010" name="Nature">
        <title>The Ectocarpus genome and the independent evolution of multicellularity in brown algae.</title>
        <authorList>
            <person name="Cock J.M."/>
            <person name="Sterck L."/>
            <person name="Rouze P."/>
            <person name="Scornet D."/>
            <person name="Allen A.E."/>
            <person name="Amoutzias G."/>
            <person name="Anthouard V."/>
            <person name="Artiguenave F."/>
            <person name="Aury J.M."/>
            <person name="Badger J.H."/>
            <person name="Beszteri B."/>
            <person name="Billiau K."/>
            <person name="Bonnet E."/>
            <person name="Bothwell J.H."/>
            <person name="Bowler C."/>
            <person name="Boyen C."/>
            <person name="Brownlee C."/>
            <person name="Carrano C.J."/>
            <person name="Charrier B."/>
            <person name="Cho G.Y."/>
            <person name="Coelho S.M."/>
            <person name="Collen J."/>
            <person name="Corre E."/>
            <person name="Da Silva C."/>
            <person name="Delage L."/>
            <person name="Delaroque N."/>
            <person name="Dittami S.M."/>
            <person name="Doulbeau S."/>
            <person name="Elias M."/>
            <person name="Farnham G."/>
            <person name="Gachon C.M."/>
            <person name="Gschloessl B."/>
            <person name="Heesch S."/>
            <person name="Jabbari K."/>
            <person name="Jubin C."/>
            <person name="Kawai H."/>
            <person name="Kimura K."/>
            <person name="Kloareg B."/>
            <person name="Kupper F.C."/>
            <person name="Lang D."/>
            <person name="Le Bail A."/>
            <person name="Leblanc C."/>
            <person name="Lerouge P."/>
            <person name="Lohr M."/>
            <person name="Lopez P.J."/>
            <person name="Martens C."/>
            <person name="Maumus F."/>
            <person name="Michel G."/>
            <person name="Miranda-Saavedra D."/>
            <person name="Morales J."/>
            <person name="Moreau H."/>
            <person name="Motomura T."/>
            <person name="Nagasato C."/>
            <person name="Napoli C.A."/>
            <person name="Nelson D.R."/>
            <person name="Nyvall-Collen P."/>
            <person name="Peters A.F."/>
            <person name="Pommier C."/>
            <person name="Potin P."/>
            <person name="Poulain J."/>
            <person name="Quesneville H."/>
            <person name="Read B."/>
            <person name="Rensing S.A."/>
            <person name="Ritter A."/>
            <person name="Rousvoal S."/>
            <person name="Samanta M."/>
            <person name="Samson G."/>
            <person name="Schroeder D.C."/>
            <person name="Segurens B."/>
            <person name="Strittmatter M."/>
            <person name="Tonon T."/>
            <person name="Tregear J.W."/>
            <person name="Valentin K."/>
            <person name="von Dassow P."/>
            <person name="Yamagishi T."/>
            <person name="Van de Peer Y."/>
            <person name="Wincker P."/>
        </authorList>
    </citation>
    <scope>NUCLEOTIDE SEQUENCE [LARGE SCALE GENOMIC DNA]</scope>
    <source>
        <strain evidence="3">Ec32 / CCAP1310/4</strain>
    </source>
</reference>
<evidence type="ECO:0000313" key="2">
    <source>
        <dbReference type="EMBL" id="CBJ26408.1"/>
    </source>
</evidence>
<protein>
    <submittedName>
        <fullName evidence="2">Uncharacterized protein</fullName>
    </submittedName>
</protein>
<gene>
    <name evidence="2" type="ORF">Esi_0032_0153</name>
</gene>
<dbReference type="NCBIfam" id="TIGR00756">
    <property type="entry name" value="PPR"/>
    <property type="match status" value="1"/>
</dbReference>
<feature type="compositionally biased region" description="Basic and acidic residues" evidence="1">
    <location>
        <begin position="46"/>
        <end position="63"/>
    </location>
</feature>
<name>D7FX75_ECTSI</name>
<evidence type="ECO:0000256" key="1">
    <source>
        <dbReference type="SAM" id="MobiDB-lite"/>
    </source>
</evidence>
<dbReference type="InterPro" id="IPR002885">
    <property type="entry name" value="PPR_rpt"/>
</dbReference>
<evidence type="ECO:0000313" key="3">
    <source>
        <dbReference type="Proteomes" id="UP000002630"/>
    </source>
</evidence>
<dbReference type="EMBL" id="FN648509">
    <property type="protein sequence ID" value="CBJ26408.1"/>
    <property type="molecule type" value="Genomic_DNA"/>
</dbReference>
<feature type="region of interest" description="Disordered" evidence="1">
    <location>
        <begin position="24"/>
        <end position="63"/>
    </location>
</feature>
<dbReference type="AlphaFoldDB" id="D7FX75"/>
<dbReference type="Proteomes" id="UP000002630">
    <property type="component" value="Linkage Group LG04"/>
</dbReference>
<sequence length="115" mass="12403">MFTAGSGWVGRRASVLQRQGGLLARGAGAADGPTTGVSRPTQGRGGDGKEEEAMRKLDERDLRQRKFTKGMKQLGYRGGWKAVRACGRGKKWKPAVELLDSMRREGLVPDGGGIF</sequence>
<accession>D7FX75</accession>
<proteinExistence type="predicted"/>
<dbReference type="InParanoid" id="D7FX75"/>
<keyword evidence="3" id="KW-1185">Reference proteome</keyword>